<evidence type="ECO:0000313" key="3">
    <source>
        <dbReference type="Proteomes" id="UP001168877"/>
    </source>
</evidence>
<accession>A0AA39RKT2</accession>
<sequence length="183" mass="21302">MDQWNDGNYVILRNLYAMEERWRDAENIKDCIAAVISFTTPRDACRLACVSTTFRSATDSDGVWDRFLPHEYSSSSSSSSSTTWLTLWKKELYFCTCHSFIHNGEMWSENLVRQRLVLLELDELLLVMVQLQWTESLMRLKLVVLEPDEIQLVVMEGDQRTEANLVWAQLGMKPANMNLETRL</sequence>
<reference evidence="2" key="2">
    <citation type="submission" date="2023-06" db="EMBL/GenBank/DDBJ databases">
        <authorList>
            <person name="Swenson N.G."/>
            <person name="Wegrzyn J.L."/>
            <person name="Mcevoy S.L."/>
        </authorList>
    </citation>
    <scope>NUCLEOTIDE SEQUENCE</scope>
    <source>
        <strain evidence="2">NS2018</strain>
        <tissue evidence="2">Leaf</tissue>
    </source>
</reference>
<dbReference type="EMBL" id="JAUESC010000386">
    <property type="protein sequence ID" value="KAK0575960.1"/>
    <property type="molecule type" value="Genomic_DNA"/>
</dbReference>
<dbReference type="InterPro" id="IPR001810">
    <property type="entry name" value="F-box_dom"/>
</dbReference>
<protein>
    <recommendedName>
        <fullName evidence="1">F-box domain-containing protein</fullName>
    </recommendedName>
</protein>
<evidence type="ECO:0000313" key="2">
    <source>
        <dbReference type="EMBL" id="KAK0575960.1"/>
    </source>
</evidence>
<name>A0AA39RKT2_ACESA</name>
<dbReference type="AlphaFoldDB" id="A0AA39RKT2"/>
<dbReference type="PANTHER" id="PTHR32278">
    <property type="entry name" value="F-BOX DOMAIN-CONTAINING PROTEIN"/>
    <property type="match status" value="1"/>
</dbReference>
<gene>
    <name evidence="2" type="ORF">LWI29_009672</name>
</gene>
<dbReference type="CDD" id="cd22162">
    <property type="entry name" value="F-box_AtSKIP3-like"/>
    <property type="match status" value="1"/>
</dbReference>
<comment type="caution">
    <text evidence="2">The sequence shown here is derived from an EMBL/GenBank/DDBJ whole genome shotgun (WGS) entry which is preliminary data.</text>
</comment>
<dbReference type="Proteomes" id="UP001168877">
    <property type="component" value="Unassembled WGS sequence"/>
</dbReference>
<dbReference type="PANTHER" id="PTHR32278:SF111">
    <property type="entry name" value="F-BOX PROTEIN PP2-B12-RELATED"/>
    <property type="match status" value="1"/>
</dbReference>
<reference evidence="2" key="1">
    <citation type="journal article" date="2022" name="Plant J.">
        <title>Strategies of tolerance reflected in two North American maple genomes.</title>
        <authorList>
            <person name="McEvoy S.L."/>
            <person name="Sezen U.U."/>
            <person name="Trouern-Trend A."/>
            <person name="McMahon S.M."/>
            <person name="Schaberg P.G."/>
            <person name="Yang J."/>
            <person name="Wegrzyn J.L."/>
            <person name="Swenson N.G."/>
        </authorList>
    </citation>
    <scope>NUCLEOTIDE SEQUENCE</scope>
    <source>
        <strain evidence="2">NS2018</strain>
    </source>
</reference>
<dbReference type="SUPFAM" id="SSF81383">
    <property type="entry name" value="F-box domain"/>
    <property type="match status" value="1"/>
</dbReference>
<dbReference type="InterPro" id="IPR036047">
    <property type="entry name" value="F-box-like_dom_sf"/>
</dbReference>
<proteinExistence type="predicted"/>
<evidence type="ECO:0000259" key="1">
    <source>
        <dbReference type="Pfam" id="PF00646"/>
    </source>
</evidence>
<organism evidence="2 3">
    <name type="scientific">Acer saccharum</name>
    <name type="common">Sugar maple</name>
    <dbReference type="NCBI Taxonomy" id="4024"/>
    <lineage>
        <taxon>Eukaryota</taxon>
        <taxon>Viridiplantae</taxon>
        <taxon>Streptophyta</taxon>
        <taxon>Embryophyta</taxon>
        <taxon>Tracheophyta</taxon>
        <taxon>Spermatophyta</taxon>
        <taxon>Magnoliopsida</taxon>
        <taxon>eudicotyledons</taxon>
        <taxon>Gunneridae</taxon>
        <taxon>Pentapetalae</taxon>
        <taxon>rosids</taxon>
        <taxon>malvids</taxon>
        <taxon>Sapindales</taxon>
        <taxon>Sapindaceae</taxon>
        <taxon>Hippocastanoideae</taxon>
        <taxon>Acereae</taxon>
        <taxon>Acer</taxon>
    </lineage>
</organism>
<feature type="domain" description="F-box" evidence="1">
    <location>
        <begin position="30"/>
        <end position="65"/>
    </location>
</feature>
<dbReference type="Pfam" id="PF00646">
    <property type="entry name" value="F-box"/>
    <property type="match status" value="1"/>
</dbReference>
<keyword evidence="3" id="KW-1185">Reference proteome</keyword>